<dbReference type="Pfam" id="PF20251">
    <property type="entry name" value="Big_14"/>
    <property type="match status" value="2"/>
</dbReference>
<feature type="domain" description="Bacterial Ig-like" evidence="2">
    <location>
        <begin position="58"/>
        <end position="149"/>
    </location>
</feature>
<dbReference type="EMBL" id="JAGGKC010000002">
    <property type="protein sequence ID" value="MBP1918021.1"/>
    <property type="molecule type" value="Genomic_DNA"/>
</dbReference>
<evidence type="ECO:0000313" key="4">
    <source>
        <dbReference type="Proteomes" id="UP001519271"/>
    </source>
</evidence>
<dbReference type="PROSITE" id="PS51257">
    <property type="entry name" value="PROKAR_LIPOPROTEIN"/>
    <property type="match status" value="1"/>
</dbReference>
<evidence type="ECO:0000313" key="3">
    <source>
        <dbReference type="EMBL" id="MBP1918021.1"/>
    </source>
</evidence>
<dbReference type="RefSeq" id="WP_209458261.1">
    <property type="nucleotide sequence ID" value="NZ_JAGGKC010000002.1"/>
</dbReference>
<sequence length="306" mass="33672">MLRIGRKVVSVIMVASMLSASGCAYKMENGNGNGTGGPPTSGPVKPDDGKIVFSDSILLTSIKYDPAGKKITYTVANALDKDLTYGSPFRILKLDFNTGKLVETEYDDELAFDMALWSLGAGKELTDTVDFNLIGKEIAKGSYYIVREYTAGEMAGAPVHVPLVSFDVDWDGAISVRGINEKPATYEDLLEKAEIPDKQHKIVFTARNTTDKDLVYGLSFTIDRWNEEKNLWEKTSLTDGLAFIKIALLLKPDETNTSEIDMSQIEMLVPGRYRIARDYIQDGGGILVLNIYFTAGAEGVLSYGRY</sequence>
<keyword evidence="4" id="KW-1185">Reference proteome</keyword>
<dbReference type="Proteomes" id="UP001519271">
    <property type="component" value="Unassembled WGS sequence"/>
</dbReference>
<organism evidence="3 4">
    <name type="scientific">Youngiibacter multivorans</name>
    <dbReference type="NCBI Taxonomy" id="937251"/>
    <lineage>
        <taxon>Bacteria</taxon>
        <taxon>Bacillati</taxon>
        <taxon>Bacillota</taxon>
        <taxon>Clostridia</taxon>
        <taxon>Eubacteriales</taxon>
        <taxon>Clostridiaceae</taxon>
        <taxon>Youngiibacter</taxon>
    </lineage>
</organism>
<evidence type="ECO:0000259" key="2">
    <source>
        <dbReference type="Pfam" id="PF20251"/>
    </source>
</evidence>
<evidence type="ECO:0000256" key="1">
    <source>
        <dbReference type="SAM" id="SignalP"/>
    </source>
</evidence>
<gene>
    <name evidence="3" type="ORF">J2Z34_000492</name>
</gene>
<reference evidence="3 4" key="1">
    <citation type="submission" date="2021-03" db="EMBL/GenBank/DDBJ databases">
        <title>Genomic Encyclopedia of Type Strains, Phase IV (KMG-IV): sequencing the most valuable type-strain genomes for metagenomic binning, comparative biology and taxonomic classification.</title>
        <authorList>
            <person name="Goeker M."/>
        </authorList>
    </citation>
    <scope>NUCLEOTIDE SEQUENCE [LARGE SCALE GENOMIC DNA]</scope>
    <source>
        <strain evidence="3 4">DSM 6139</strain>
    </source>
</reference>
<name>A0ABS4G0L4_9CLOT</name>
<comment type="caution">
    <text evidence="3">The sequence shown here is derived from an EMBL/GenBank/DDBJ whole genome shotgun (WGS) entry which is preliminary data.</text>
</comment>
<feature type="domain" description="Bacterial Ig-like" evidence="2">
    <location>
        <begin position="191"/>
        <end position="279"/>
    </location>
</feature>
<protein>
    <recommendedName>
        <fullName evidence="2">Bacterial Ig-like domain-containing protein</fullName>
    </recommendedName>
</protein>
<proteinExistence type="predicted"/>
<dbReference type="InterPro" id="IPR046878">
    <property type="entry name" value="Big_14"/>
</dbReference>
<feature type="signal peptide" evidence="1">
    <location>
        <begin position="1"/>
        <end position="26"/>
    </location>
</feature>
<accession>A0ABS4G0L4</accession>
<keyword evidence="1" id="KW-0732">Signal</keyword>
<feature type="chain" id="PRO_5045835635" description="Bacterial Ig-like domain-containing protein" evidence="1">
    <location>
        <begin position="27"/>
        <end position="306"/>
    </location>
</feature>